<dbReference type="EMBL" id="JAWJWE010000003">
    <property type="protein sequence ID" value="KAK6640134.1"/>
    <property type="molecule type" value="Genomic_DNA"/>
</dbReference>
<dbReference type="AlphaFoldDB" id="A0AAN8P332"/>
<feature type="compositionally biased region" description="Basic and acidic residues" evidence="1">
    <location>
        <begin position="101"/>
        <end position="110"/>
    </location>
</feature>
<accession>A0AAN8P332</accession>
<evidence type="ECO:0000313" key="2">
    <source>
        <dbReference type="EMBL" id="KAK6640134.1"/>
    </source>
</evidence>
<dbReference type="Proteomes" id="UP001372834">
    <property type="component" value="Unassembled WGS sequence"/>
</dbReference>
<gene>
    <name evidence="2" type="ORF">RUM43_008411</name>
</gene>
<feature type="region of interest" description="Disordered" evidence="1">
    <location>
        <begin position="253"/>
        <end position="272"/>
    </location>
</feature>
<organism evidence="2 3">
    <name type="scientific">Polyplax serrata</name>
    <name type="common">Common mouse louse</name>
    <dbReference type="NCBI Taxonomy" id="468196"/>
    <lineage>
        <taxon>Eukaryota</taxon>
        <taxon>Metazoa</taxon>
        <taxon>Ecdysozoa</taxon>
        <taxon>Arthropoda</taxon>
        <taxon>Hexapoda</taxon>
        <taxon>Insecta</taxon>
        <taxon>Pterygota</taxon>
        <taxon>Neoptera</taxon>
        <taxon>Paraneoptera</taxon>
        <taxon>Psocodea</taxon>
        <taxon>Troctomorpha</taxon>
        <taxon>Phthiraptera</taxon>
        <taxon>Anoplura</taxon>
        <taxon>Polyplacidae</taxon>
        <taxon>Polyplax</taxon>
    </lineage>
</organism>
<comment type="caution">
    <text evidence="2">The sequence shown here is derived from an EMBL/GenBank/DDBJ whole genome shotgun (WGS) entry which is preliminary data.</text>
</comment>
<reference evidence="2 3" key="1">
    <citation type="submission" date="2023-10" db="EMBL/GenBank/DDBJ databases">
        <title>Genomes of two closely related lineages of the louse Polyplax serrata with different host specificities.</title>
        <authorList>
            <person name="Martinu J."/>
            <person name="Tarabai H."/>
            <person name="Stefka J."/>
            <person name="Hypsa V."/>
        </authorList>
    </citation>
    <scope>NUCLEOTIDE SEQUENCE [LARGE SCALE GENOMIC DNA]</scope>
    <source>
        <strain evidence="2">HR10_N</strain>
    </source>
</reference>
<proteinExistence type="predicted"/>
<name>A0AAN8P332_POLSC</name>
<feature type="region of interest" description="Disordered" evidence="1">
    <location>
        <begin position="61"/>
        <end position="111"/>
    </location>
</feature>
<sequence length="272" mass="29912">MYAIYPPKRSQVNQLPMLLAWVISYAIRIGRPGDSHPVTKDHFVTATSPVVQSVRGRQWLANAPGSDSEWTDATEEGSRSRTAREIEGPTHPQGRPRKRDHLLSSEDLRTRANPQKIARALGKEECVLASALAKGTPSALQTATLEQLTEMSNAAGNAILKVADTSGNLPGPFIRKLKECRRVTEDPSIAALRSQPRDAKSVIELLREKLTEKTARLARVTEGIKETAPAQLEIEEIVRRVDESMTAREEAIMQPAARRETTGGVPGEVTRK</sequence>
<evidence type="ECO:0000256" key="1">
    <source>
        <dbReference type="SAM" id="MobiDB-lite"/>
    </source>
</evidence>
<feature type="compositionally biased region" description="Basic and acidic residues" evidence="1">
    <location>
        <begin position="76"/>
        <end position="88"/>
    </location>
</feature>
<protein>
    <submittedName>
        <fullName evidence="2">Uncharacterized protein</fullName>
    </submittedName>
</protein>
<evidence type="ECO:0000313" key="3">
    <source>
        <dbReference type="Proteomes" id="UP001372834"/>
    </source>
</evidence>